<proteinExistence type="predicted"/>
<feature type="compositionally biased region" description="Polar residues" evidence="2">
    <location>
        <begin position="1235"/>
        <end position="1244"/>
    </location>
</feature>
<dbReference type="InterPro" id="IPR029376">
    <property type="entry name" value="DUF4549"/>
</dbReference>
<dbReference type="PANTHER" id="PTHR33331:SF13">
    <property type="entry name" value="COILED-COIL DOMAIN CONTAINING 162"/>
    <property type="match status" value="1"/>
</dbReference>
<feature type="compositionally biased region" description="Polar residues" evidence="2">
    <location>
        <begin position="2079"/>
        <end position="2097"/>
    </location>
</feature>
<feature type="region of interest" description="Disordered" evidence="2">
    <location>
        <begin position="3610"/>
        <end position="3638"/>
    </location>
</feature>
<feature type="coiled-coil region" evidence="1">
    <location>
        <begin position="3473"/>
        <end position="3507"/>
    </location>
</feature>
<name>A0A5J4X157_9EUKA</name>
<evidence type="ECO:0000259" key="3">
    <source>
        <dbReference type="Pfam" id="PF15082"/>
    </source>
</evidence>
<feature type="compositionally biased region" description="Polar residues" evidence="2">
    <location>
        <begin position="1555"/>
        <end position="1580"/>
    </location>
</feature>
<accession>A0A5J4X157</accession>
<feature type="compositionally biased region" description="Polar residues" evidence="2">
    <location>
        <begin position="2931"/>
        <end position="2944"/>
    </location>
</feature>
<evidence type="ECO:0000256" key="1">
    <source>
        <dbReference type="SAM" id="Coils"/>
    </source>
</evidence>
<evidence type="ECO:0000313" key="5">
    <source>
        <dbReference type="Proteomes" id="UP000324800"/>
    </source>
</evidence>
<feature type="region of interest" description="Disordered" evidence="2">
    <location>
        <begin position="2931"/>
        <end position="2952"/>
    </location>
</feature>
<feature type="region of interest" description="Disordered" evidence="2">
    <location>
        <begin position="614"/>
        <end position="658"/>
    </location>
</feature>
<feature type="region of interest" description="Disordered" evidence="2">
    <location>
        <begin position="2071"/>
        <end position="2097"/>
    </location>
</feature>
<feature type="compositionally biased region" description="Basic and acidic residues" evidence="2">
    <location>
        <begin position="2490"/>
        <end position="2499"/>
    </location>
</feature>
<feature type="compositionally biased region" description="Polar residues" evidence="2">
    <location>
        <begin position="642"/>
        <end position="651"/>
    </location>
</feature>
<dbReference type="Pfam" id="PF15082">
    <property type="entry name" value="DUF4549"/>
    <property type="match status" value="1"/>
</dbReference>
<keyword evidence="1" id="KW-0175">Coiled coil</keyword>
<feature type="compositionally biased region" description="Acidic residues" evidence="2">
    <location>
        <begin position="2730"/>
        <end position="2739"/>
    </location>
</feature>
<feature type="region of interest" description="Disordered" evidence="2">
    <location>
        <begin position="420"/>
        <end position="449"/>
    </location>
</feature>
<evidence type="ECO:0000313" key="4">
    <source>
        <dbReference type="EMBL" id="KAA6400209.1"/>
    </source>
</evidence>
<feature type="region of interest" description="Disordered" evidence="2">
    <location>
        <begin position="3675"/>
        <end position="3726"/>
    </location>
</feature>
<dbReference type="OrthoDB" id="76966at2759"/>
<feature type="compositionally biased region" description="Polar residues" evidence="2">
    <location>
        <begin position="2740"/>
        <end position="2752"/>
    </location>
</feature>
<feature type="region of interest" description="Disordered" evidence="2">
    <location>
        <begin position="2720"/>
        <end position="2752"/>
    </location>
</feature>
<dbReference type="InterPro" id="IPR040401">
    <property type="entry name" value="CCDC162"/>
</dbReference>
<sequence length="3726" mass="423624">MYLDAETEQARILNEKFPHSYAFGDWKNRAFTPEQRQLEFALENLVRSCQFLIKERTHRIMRQDKQVKLPCPVVLPDVKRFRGDREFCLRALAQVKFPEPPLIESDLFSQEVESTIKPQISLKSIYDILLQYFQSRKFQIIQRKCNYLARWSRFCSSDPTHQLSFPLFFTHIERFDTEYEDTLMRLQRLESAMSTKYYRPLSDLSSKTNTNIGNSGKLDDDDKNISKSSGFKTFQIPGGGSISMKQLTSKVLGTGIGAEQLQSGADTSGDIRLHINRANLGESLLAFITPDDLRICIRETVFASSSSQKMNNFMASLQWLPYSHRYSIYEAMSNEDALDARLLQLGKYFELIGSLNEIQSADDFAYTAASFFTIFMKDHVVRSERPLYSQCSLFQPLSAALPHEDRGLLEEKRRQRDLLLSKDVNEKEDIEDEDNNGNNKGNMNGAGGLNQEDDHVLDYGLDYTFIKASPWVQFAPIPNTTSWQDQQEAKFSNVTVDPLLREELDKLKIIDLDILLEDARDLAQSHIQRATAGDIQDEKININREADSISKRQILEQDKKKKKNGLTKRKLTALYLLQHVRSVELWQRIIEHLNYQCMIQRKITLDSLGFPWESEHTPEDERMNASGNNTKVNGGIGDLDGMQQQASSDDMTGQTNQNNQNGIQRLAEEEVDPTDGLLNSMDKNIGDMLKQVLHVGAERTPALQTPVVLNKENTKTLPCSSAFSLFTSREPTHFGFNKITPNTTEHPLPATFEACPELTALQMKGLKGLNERDDRVQIGPLPPYSGQKNDSKYEWEDNGINKARCNAWRMTYERIEIWDSHGVKIIYENALSLMQHLESELLRIASYFLIEMISARGDVVMSRRREDIRKGVASAELLKVDKQHDEDSPQNFDRQTILADILECEVSYQRAKRRVADLYLEAYECTDDPQERQMIARQIIDLMGKRPHIDLEADTFTDSYAAEIVALELEYFLLYTILNRIIIDERLFKREITSSFTSLTAQNTIGLPLPLIEVPSLQQIQLIPNGHILFPFEFPSSIALIRYLNPIINSIYQDMNDLHRPSTVLGQITLQCSIIQQIYSTWIDMEENENNIFTVSQGINDIKSVGMIANEGKKVNQDGINSNSGNNKAGDISNAGSNLKQSITFIPKNVRLAQQDNIFGNPIGICTSIDSFLESLDKAQNEDINKLRLATSLGLNNTNKLDSNNNLDKIIKSNDNKIGEQSSIQQNQQQINLNKSGSDLTSQKNQKDTIQDDQTSFEDEFDENNRNKIVQQLLELMKQRLFMMFGSVCMTDSALASIIAYTQALEAVRLRKELLMAHSMTEQLFGLYTHQAHSMGYNIRKFELDPLSFDDSGRVSVLNQKNMEKDLANNKKTNKVGIFGIKIDINQDDGIDVIENRATSPGSPKQGEQNSIQPLMSFENDQNLFSSQNQQTKGYNQSGQIQGIQKSDIQYLQNQQQRQLDEDIANIVQGCNWRVHVNFAVTEFEPRMAEFDFGSLTGPWKVFGEQGLDDLRCALQLQVLQKCLLQISVQYNQIPLDQFIIMLREKEIMLGIRSPNGTLAPPSQIQDTPSQQSTRLQNDNQTYQQYQESQSQLSKVQARIKARRNQREQYKSNALKGQNIRRGSENLNSLSNLSNNEIWESQEQIREKKLRRWKRIALRDISTFFVPINSRKISVRELRMKGYEERSVNILKREKRGFITRKLQALKKDLIQGFCSDLIKDLTLFSLRVQLSRVIQQLRNEIFEANSISPFHLGKVDLDKLNSLESEKASVSTPFESLVTNGNLTDVFYIPHIREIFTIPENAIAIQNMRIAVGMFSVLKELFDYSNTIYIITNTRNAIQDEKKIKKQRRQWMIDLCLNGRHSEIQREQIMIRRRQLQCISGYFGSSHIDPNKLLKDKNEKQRQLEEDLIKQKQSQDEDTVQPPPLPTEMDAIKLQMELLPFVGDPYLTYAFLADVRSKYDLLMRSLCEQAEESFLSRQNESTAGLIRRAKLRFSRIFAPPSVFTSPQASNFSRNELTEHFLSGVTSVLPEGSFQSTPPFMTYSQFGRELIRKNPDIFSIVTSGIGGIFGSEDKKNSDKNVTGNENSQVSTRGYSSSYSPQAMLSKVYERYTLKVWGLDGGKATTMNKNQGRKNEMFQPQDIIVKFAPPLPPSPYQDALVRIRNLRRANSKKSSYEKALLLGVDISTLNEEERIRKGPDGKKQKSKTKSWYQVQVHKPTVAELEELAEMQLLRSALSDLIVSQREQIVALLRSGNVSNPNVSFSLTQHGMRSGQESLISGQVSGNNSGLNEKRSTLFTLLALRRHLPTPTSIPSLSIEFASQMLNQQPWGTPCFESGIGMSGDNSSANIAEASTSWPGGYGPVSIGNSLLGLNGIGRCGLSIYGWNPQIAELLGEGGSGVYFNKDVNVCIATGTNSFPILSAIRYAEDLGFGELEHGGVRITFTEQKKKKTPQTDENNQKNKEKLKNQDKNKDNNQLLQDKQSTEEEEDIVKSTEDGFDKSNEEEMWIGPFGRYMGGPFSFHTPGLVTIINAPNGLYSYSSLSQPIYARSHIGQLPQYITPSTLTLLPSFTSTSLLPKRYALGVPDVLVATPVKLTADQQIIDKIRHRIEKTLAKNAQSSTSTQNNTGQRNYNPGKQNQDINNKQQGVEGSPSTQGRQQLMFKKRFARTGGQLSEEEAEQILPSIPTYHIGQERCIVKSNELPFHPLQSDAWVDSLQKLKGTGNRNQPMNDDDDDDDADQSNSNYSQPQKVTQYSSTILPSTLIISPIPLTSQDSQLPNGGVLIPTPTLQSSIIPGFMRSGLHERSRLHGLNGTFQQLGEGDRNIILQDLLMLDITMGGCLDEAAAKKHEPHTPLESLHILLQCLIDIQALQQLKRTFLCRVMGLRTIRTNEEYARAIKIYTETILAPLALKYFSDEAQKANALQKASQSGGLLTSDSSNVSQIESKKTGDTSRQSLNKITLGAKAQTSSQTNGLKLLSGKELRLSSSVDLRPENVTEREWRIMQMHAIKHELDKILIIDAIALVSFNLQVLFSFIDSPSELRDHRSSSSTDKNYSPPYPGIQIIQTAQSKFKNINNLQIQPYSYKGVTDQSSNSFLSKGIGTANAAIGHYLHRMFPEIGISFLNDNYNVAPSDFDNINWIQKFDLKFQSGMRLALPYAEDEIGWHQKNRILDEAVRVLARRGVSVTTESEESALLYSKQFFAMCVDEMMQRLQSWGEERRRQGMLTTQLIGEALATELVDEHRRASVLEREQRVQKQMVWRRVQSEVAERQFNLVFEIERLQSVVEKLVKELDAQNQSVRVDVKLEYDELVSRLKQELILAEGNFRKYKGEMQSSIILNLHELTNDAFKKVDATTGKQTNEEQPSGNTNIRKGLGSFGRQKDGLIGDANGQQSDGEFVQNVFGNRDLMKEMYNLRLRNADLEKQLITIEIESKINEFELKRQLWAQTAELDKKLGRERQEHTEAVQIRDVKLRMLELESQRAKIKLSDAVEKLEKVEKELQQQSRNKLLLIQWKANKTQMLRILSEQLERMKRYSTVDVDKLYIDLQRKQNELHLAEAKEQNMEDERQRGEELFSKHITNLRHNLTDERRMRDEANERLQDIRQWLESINLSPSEDKQSEGENKGFETEDQKNSSPNWRQKYEQLQQSYNSARQVNDSLLRKIDEFKSKAITNTAKNTNGNGKPVTKPTGQIMSAPLYTPQPKQTSVPLNLGAIGSSTKSMQKQK</sequence>
<feature type="coiled-coil region" evidence="1">
    <location>
        <begin position="3540"/>
        <end position="3599"/>
    </location>
</feature>
<feature type="domain" description="DUF4549" evidence="3">
    <location>
        <begin position="74"/>
        <end position="158"/>
    </location>
</feature>
<dbReference type="PANTHER" id="PTHR33331">
    <property type="entry name" value="COILED-COIL DOMAIN-CONTAINING PROTEIN 162"/>
    <property type="match status" value="1"/>
</dbReference>
<feature type="compositionally biased region" description="Basic and acidic residues" evidence="2">
    <location>
        <begin position="3615"/>
        <end position="3633"/>
    </location>
</feature>
<evidence type="ECO:0000256" key="2">
    <source>
        <dbReference type="SAM" id="MobiDB-lite"/>
    </source>
</evidence>
<reference evidence="4 5" key="1">
    <citation type="submission" date="2019-03" db="EMBL/GenBank/DDBJ databases">
        <title>Single cell metagenomics reveals metabolic interactions within the superorganism composed of flagellate Streblomastix strix and complex community of Bacteroidetes bacteria on its surface.</title>
        <authorList>
            <person name="Treitli S.C."/>
            <person name="Kolisko M."/>
            <person name="Husnik F."/>
            <person name="Keeling P."/>
            <person name="Hampl V."/>
        </authorList>
    </citation>
    <scope>NUCLEOTIDE SEQUENCE [LARGE SCALE GENOMIC DNA]</scope>
    <source>
        <strain evidence="4">ST1C</strain>
    </source>
</reference>
<feature type="region of interest" description="Disordered" evidence="2">
    <location>
        <begin position="2614"/>
        <end position="2658"/>
    </location>
</feature>
<feature type="coiled-coil region" evidence="1">
    <location>
        <begin position="1586"/>
        <end position="1613"/>
    </location>
</feature>
<dbReference type="Proteomes" id="UP000324800">
    <property type="component" value="Unassembled WGS sequence"/>
</dbReference>
<feature type="region of interest" description="Disordered" evidence="2">
    <location>
        <begin position="1235"/>
        <end position="1262"/>
    </location>
</feature>
<feature type="region of interest" description="Disordered" evidence="2">
    <location>
        <begin position="1554"/>
        <end position="1581"/>
    </location>
</feature>
<feature type="coiled-coil region" evidence="1">
    <location>
        <begin position="3643"/>
        <end position="3670"/>
    </location>
</feature>
<protein>
    <recommendedName>
        <fullName evidence="3">DUF4549 domain-containing protein</fullName>
    </recommendedName>
</protein>
<feature type="compositionally biased region" description="Basic and acidic residues" evidence="2">
    <location>
        <begin position="614"/>
        <end position="623"/>
    </location>
</feature>
<feature type="region of interest" description="Disordered" evidence="2">
    <location>
        <begin position="2443"/>
        <end position="2499"/>
    </location>
</feature>
<organism evidence="4 5">
    <name type="scientific">Streblomastix strix</name>
    <dbReference type="NCBI Taxonomy" id="222440"/>
    <lineage>
        <taxon>Eukaryota</taxon>
        <taxon>Metamonada</taxon>
        <taxon>Preaxostyla</taxon>
        <taxon>Oxymonadida</taxon>
        <taxon>Streblomastigidae</taxon>
        <taxon>Streblomastix</taxon>
    </lineage>
</organism>
<feature type="compositionally biased region" description="Polar residues" evidence="2">
    <location>
        <begin position="3716"/>
        <end position="3726"/>
    </location>
</feature>
<gene>
    <name evidence="4" type="ORF">EZS28_004263</name>
</gene>
<feature type="compositionally biased region" description="Basic and acidic residues" evidence="2">
    <location>
        <begin position="2457"/>
        <end position="2473"/>
    </location>
</feature>
<feature type="compositionally biased region" description="Polar residues" evidence="2">
    <location>
        <begin position="2615"/>
        <end position="2658"/>
    </location>
</feature>
<dbReference type="EMBL" id="SNRW01000600">
    <property type="protein sequence ID" value="KAA6400209.1"/>
    <property type="molecule type" value="Genomic_DNA"/>
</dbReference>
<feature type="compositionally biased region" description="Low complexity" evidence="2">
    <location>
        <begin position="3675"/>
        <end position="3684"/>
    </location>
</feature>
<comment type="caution">
    <text evidence="4">The sequence shown here is derived from an EMBL/GenBank/DDBJ whole genome shotgun (WGS) entry which is preliminary data.</text>
</comment>